<reference evidence="3 4" key="1">
    <citation type="journal article" date="2016" name="Genome Biol. Evol.">
        <title>Divergent and convergent evolution of fungal pathogenicity.</title>
        <authorList>
            <person name="Shang Y."/>
            <person name="Xiao G."/>
            <person name="Zheng P."/>
            <person name="Cen K."/>
            <person name="Zhan S."/>
            <person name="Wang C."/>
        </authorList>
    </citation>
    <scope>NUCLEOTIDE SEQUENCE [LARGE SCALE GENOMIC DNA]</scope>
    <source>
        <strain evidence="3 4">RCEF 2490</strain>
    </source>
</reference>
<protein>
    <recommendedName>
        <fullName evidence="2">DUF7702 domain-containing protein</fullName>
    </recommendedName>
</protein>
<dbReference type="Proteomes" id="UP000078544">
    <property type="component" value="Unassembled WGS sequence"/>
</dbReference>
<evidence type="ECO:0000259" key="2">
    <source>
        <dbReference type="Pfam" id="PF24800"/>
    </source>
</evidence>
<dbReference type="PANTHER" id="PTHR42109">
    <property type="entry name" value="UNPLACED GENOMIC SCAFFOLD UM_SCAF_CONTIG_1.265, WHOLE GENOME SHOTGUN SEQUENCE"/>
    <property type="match status" value="1"/>
</dbReference>
<feature type="transmembrane region" description="Helical" evidence="1">
    <location>
        <begin position="71"/>
        <end position="95"/>
    </location>
</feature>
<dbReference type="OrthoDB" id="2560628at2759"/>
<evidence type="ECO:0000313" key="4">
    <source>
        <dbReference type="Proteomes" id="UP000078544"/>
    </source>
</evidence>
<dbReference type="PANTHER" id="PTHR42109:SF2">
    <property type="entry name" value="INTEGRAL MEMBRANE PROTEIN"/>
    <property type="match status" value="1"/>
</dbReference>
<proteinExistence type="predicted"/>
<keyword evidence="1" id="KW-1133">Transmembrane helix</keyword>
<organism evidence="3 4">
    <name type="scientific">Moelleriella libera RCEF 2490</name>
    <dbReference type="NCBI Taxonomy" id="1081109"/>
    <lineage>
        <taxon>Eukaryota</taxon>
        <taxon>Fungi</taxon>
        <taxon>Dikarya</taxon>
        <taxon>Ascomycota</taxon>
        <taxon>Pezizomycotina</taxon>
        <taxon>Sordariomycetes</taxon>
        <taxon>Hypocreomycetidae</taxon>
        <taxon>Hypocreales</taxon>
        <taxon>Clavicipitaceae</taxon>
        <taxon>Moelleriella</taxon>
    </lineage>
</organism>
<evidence type="ECO:0000256" key="1">
    <source>
        <dbReference type="SAM" id="Phobius"/>
    </source>
</evidence>
<dbReference type="AlphaFoldDB" id="A0A167YMD8"/>
<feature type="domain" description="DUF7702" evidence="2">
    <location>
        <begin position="3"/>
        <end position="255"/>
    </location>
</feature>
<feature type="transmembrane region" description="Helical" evidence="1">
    <location>
        <begin position="185"/>
        <end position="205"/>
    </location>
</feature>
<evidence type="ECO:0000313" key="3">
    <source>
        <dbReference type="EMBL" id="KZZ91526.1"/>
    </source>
</evidence>
<feature type="transmembrane region" description="Helical" evidence="1">
    <location>
        <begin position="230"/>
        <end position="250"/>
    </location>
</feature>
<feature type="transmembrane region" description="Helical" evidence="1">
    <location>
        <begin position="6"/>
        <end position="26"/>
    </location>
</feature>
<name>A0A167YMD8_9HYPO</name>
<keyword evidence="4" id="KW-1185">Reference proteome</keyword>
<feature type="transmembrane region" description="Helical" evidence="1">
    <location>
        <begin position="38"/>
        <end position="59"/>
    </location>
</feature>
<keyword evidence="1" id="KW-0472">Membrane</keyword>
<gene>
    <name evidence="3" type="ORF">AAL_06762</name>
</gene>
<sequence length="273" mass="29719">MLDPHTSLGIAQTVFYVPMLPLAIWLMVRNGKIRPRMAWWPLIPFSLMRLAGGPVLIALEAKKDPDGSYSIGLLIAAIILLNVGVIPLIVADMGLTRLILRDNFGDGPFTHRINVALRLTTTAAVGLLSSGGGLSSQTDDDLRHTGHILTLVGYIVFVVQLAVLTAMQVYYHTRRTTLLPSGHQVLRGALLASPFILVRTIYGIIEAAHSQDGTTTIWNPVFGSPDSSSIVLFVFMALFMEYIALIIYLWSGFSIPPDRGLSAAADQDGNRKV</sequence>
<dbReference type="Pfam" id="PF24800">
    <property type="entry name" value="DUF7702"/>
    <property type="match status" value="1"/>
</dbReference>
<feature type="transmembrane region" description="Helical" evidence="1">
    <location>
        <begin position="148"/>
        <end position="173"/>
    </location>
</feature>
<accession>A0A167YMD8</accession>
<dbReference type="InterPro" id="IPR056119">
    <property type="entry name" value="DUF7702"/>
</dbReference>
<keyword evidence="1" id="KW-0812">Transmembrane</keyword>
<dbReference type="EMBL" id="AZGY01000018">
    <property type="protein sequence ID" value="KZZ91526.1"/>
    <property type="molecule type" value="Genomic_DNA"/>
</dbReference>
<comment type="caution">
    <text evidence="3">The sequence shown here is derived from an EMBL/GenBank/DDBJ whole genome shotgun (WGS) entry which is preliminary data.</text>
</comment>